<organism evidence="5 6">
    <name type="scientific">Cichlidogyrus casuarinus</name>
    <dbReference type="NCBI Taxonomy" id="1844966"/>
    <lineage>
        <taxon>Eukaryota</taxon>
        <taxon>Metazoa</taxon>
        <taxon>Spiralia</taxon>
        <taxon>Lophotrochozoa</taxon>
        <taxon>Platyhelminthes</taxon>
        <taxon>Monogenea</taxon>
        <taxon>Monopisthocotylea</taxon>
        <taxon>Dactylogyridea</taxon>
        <taxon>Ancyrocephalidae</taxon>
        <taxon>Cichlidogyrus</taxon>
    </lineage>
</organism>
<dbReference type="SUPFAM" id="SSF81296">
    <property type="entry name" value="E set domains"/>
    <property type="match status" value="1"/>
</dbReference>
<evidence type="ECO:0000256" key="1">
    <source>
        <dbReference type="ARBA" id="ARBA00004613"/>
    </source>
</evidence>
<name>A0ABD2PWY3_9PLAT</name>
<proteinExistence type="inferred from homology"/>
<dbReference type="GO" id="GO:0005576">
    <property type="term" value="C:extracellular region"/>
    <property type="evidence" value="ECO:0007669"/>
    <property type="project" value="UniProtKB-SubCell"/>
</dbReference>
<gene>
    <name evidence="5" type="primary">NPC2_2</name>
    <name evidence="5" type="ORF">Ciccas_009474</name>
</gene>
<dbReference type="SMART" id="SM00737">
    <property type="entry name" value="ML"/>
    <property type="match status" value="1"/>
</dbReference>
<evidence type="ECO:0000256" key="2">
    <source>
        <dbReference type="ARBA" id="ARBA00006370"/>
    </source>
</evidence>
<evidence type="ECO:0000256" key="3">
    <source>
        <dbReference type="ARBA" id="ARBA00022525"/>
    </source>
</evidence>
<keyword evidence="6" id="KW-1185">Reference proteome</keyword>
<dbReference type="InterPro" id="IPR014756">
    <property type="entry name" value="Ig_E-set"/>
</dbReference>
<accession>A0ABD2PWY3</accession>
<comment type="subcellular location">
    <subcellularLocation>
        <location evidence="1">Secreted</location>
    </subcellularLocation>
</comment>
<evidence type="ECO:0000313" key="6">
    <source>
        <dbReference type="Proteomes" id="UP001626550"/>
    </source>
</evidence>
<comment type="caution">
    <text evidence="5">The sequence shown here is derived from an EMBL/GenBank/DDBJ whole genome shotgun (WGS) entry which is preliminary data.</text>
</comment>
<dbReference type="Proteomes" id="UP001626550">
    <property type="component" value="Unassembled WGS sequence"/>
</dbReference>
<dbReference type="AlphaFoldDB" id="A0ABD2PWY3"/>
<sequence length="153" mass="17055">METLAACFLNRDAQAIEFQDCGSKFAHVTSVEVSPCKSEPCRLILNRNSTISIKFKPRENVTEGHAQVYGIIQGFLISFHLPDSTLCPHITPNGCPMKQGMEQTYNFKLPISPADARLTDTNDDIWLTIRWQLTDQNGDNIVCVDLPATIVSD</sequence>
<protein>
    <submittedName>
        <fullName evidence="5">Phosphatidylglycerol/phosphatidylinositol transfer protein</fullName>
    </submittedName>
</protein>
<dbReference type="FunFam" id="2.60.40.770:FF:000001">
    <property type="entry name" value="NPC intracellular cholesterol transporter 2"/>
    <property type="match status" value="1"/>
</dbReference>
<dbReference type="Pfam" id="PF02221">
    <property type="entry name" value="E1_DerP2_DerF2"/>
    <property type="match status" value="1"/>
</dbReference>
<reference evidence="5 6" key="1">
    <citation type="submission" date="2024-11" db="EMBL/GenBank/DDBJ databases">
        <title>Adaptive evolution of stress response genes in parasites aligns with host niche diversity.</title>
        <authorList>
            <person name="Hahn C."/>
            <person name="Resl P."/>
        </authorList>
    </citation>
    <scope>NUCLEOTIDE SEQUENCE [LARGE SCALE GENOMIC DNA]</scope>
    <source>
        <strain evidence="5">EGGRZ-B1_66</strain>
        <tissue evidence="5">Body</tissue>
    </source>
</reference>
<dbReference type="InterPro" id="IPR039670">
    <property type="entry name" value="NPC2-like"/>
</dbReference>
<dbReference type="EMBL" id="JBJKFK010001946">
    <property type="protein sequence ID" value="KAL3311942.1"/>
    <property type="molecule type" value="Genomic_DNA"/>
</dbReference>
<keyword evidence="3" id="KW-0964">Secreted</keyword>
<comment type="similarity">
    <text evidence="2">Belongs to the NPC2 family.</text>
</comment>
<dbReference type="Gene3D" id="2.60.40.770">
    <property type="match status" value="1"/>
</dbReference>
<evidence type="ECO:0000259" key="4">
    <source>
        <dbReference type="SMART" id="SM00737"/>
    </source>
</evidence>
<dbReference type="PANTHER" id="PTHR11306:SF68">
    <property type="entry name" value="NPC INTRACELLULAR CHOLESTEROL TRANSPORTER 2"/>
    <property type="match status" value="1"/>
</dbReference>
<evidence type="ECO:0000313" key="5">
    <source>
        <dbReference type="EMBL" id="KAL3311942.1"/>
    </source>
</evidence>
<dbReference type="InterPro" id="IPR003172">
    <property type="entry name" value="ML_dom"/>
</dbReference>
<dbReference type="PANTHER" id="PTHR11306">
    <property type="entry name" value="NIEMANN PICK TYPE C2 PROTEIN NPC2-RELATED"/>
    <property type="match status" value="1"/>
</dbReference>
<feature type="domain" description="MD-2-related lipid-recognition" evidence="4">
    <location>
        <begin position="18"/>
        <end position="148"/>
    </location>
</feature>